<evidence type="ECO:0000313" key="3">
    <source>
        <dbReference type="Proteomes" id="UP000694419"/>
    </source>
</evidence>
<sequence>ASSDAASTSPEMHYTPLPSGSRDLTNHRGILGKCRYIYYGKHSEGNRFIRDDQL</sequence>
<dbReference type="AlphaFoldDB" id="A0A8C3PP88"/>
<proteinExistence type="predicted"/>
<evidence type="ECO:0000313" key="2">
    <source>
        <dbReference type="Ensembl" id="ENSCPGP00000016669.1"/>
    </source>
</evidence>
<reference evidence="2" key="2">
    <citation type="submission" date="2025-09" db="UniProtKB">
        <authorList>
            <consortium name="Ensembl"/>
        </authorList>
    </citation>
    <scope>IDENTIFICATION</scope>
</reference>
<protein>
    <recommendedName>
        <fullName evidence="4">Leucine rich melanocyte differentiation associated</fullName>
    </recommendedName>
</protein>
<evidence type="ECO:0000256" key="1">
    <source>
        <dbReference type="SAM" id="MobiDB-lite"/>
    </source>
</evidence>
<accession>A0A8C3PP88</accession>
<name>A0A8C3PP88_9CHAR</name>
<feature type="region of interest" description="Disordered" evidence="1">
    <location>
        <begin position="1"/>
        <end position="26"/>
    </location>
</feature>
<feature type="compositionally biased region" description="Polar residues" evidence="1">
    <location>
        <begin position="1"/>
        <end position="10"/>
    </location>
</feature>
<evidence type="ECO:0008006" key="4">
    <source>
        <dbReference type="Google" id="ProtNLM"/>
    </source>
</evidence>
<keyword evidence="3" id="KW-1185">Reference proteome</keyword>
<reference evidence="2" key="1">
    <citation type="submission" date="2025-08" db="UniProtKB">
        <authorList>
            <consortium name="Ensembl"/>
        </authorList>
    </citation>
    <scope>IDENTIFICATION</scope>
</reference>
<dbReference type="Ensembl" id="ENSCPGT00000018233.1">
    <property type="protein sequence ID" value="ENSCPGP00000016669.1"/>
    <property type="gene ID" value="ENSCPGG00000011707.1"/>
</dbReference>
<organism evidence="2 3">
    <name type="scientific">Calidris pygmaea</name>
    <name type="common">Spoon-billed sandpiper</name>
    <dbReference type="NCBI Taxonomy" id="425635"/>
    <lineage>
        <taxon>Eukaryota</taxon>
        <taxon>Metazoa</taxon>
        <taxon>Chordata</taxon>
        <taxon>Craniata</taxon>
        <taxon>Vertebrata</taxon>
        <taxon>Euteleostomi</taxon>
        <taxon>Archelosauria</taxon>
        <taxon>Archosauria</taxon>
        <taxon>Dinosauria</taxon>
        <taxon>Saurischia</taxon>
        <taxon>Theropoda</taxon>
        <taxon>Coelurosauria</taxon>
        <taxon>Aves</taxon>
        <taxon>Neognathae</taxon>
        <taxon>Neoaves</taxon>
        <taxon>Charadriiformes</taxon>
        <taxon>Scolopacidae</taxon>
        <taxon>Calidris</taxon>
    </lineage>
</organism>
<dbReference type="Proteomes" id="UP000694419">
    <property type="component" value="Unplaced"/>
</dbReference>